<dbReference type="AlphaFoldDB" id="A0A4Q7USH2"/>
<protein>
    <submittedName>
        <fullName evidence="5">Short-subunit dehydrogenase</fullName>
    </submittedName>
</protein>
<dbReference type="PANTHER" id="PTHR43976:SF16">
    <property type="entry name" value="SHORT-CHAIN DEHYDROGENASE_REDUCTASE FAMILY PROTEIN"/>
    <property type="match status" value="1"/>
</dbReference>
<accession>A0A4Q7USH2</accession>
<evidence type="ECO:0000256" key="1">
    <source>
        <dbReference type="ARBA" id="ARBA00006484"/>
    </source>
</evidence>
<dbReference type="PRINTS" id="PR00081">
    <property type="entry name" value="GDHRDH"/>
</dbReference>
<dbReference type="InterPro" id="IPR051911">
    <property type="entry name" value="SDR_oxidoreductase"/>
</dbReference>
<dbReference type="InterPro" id="IPR057326">
    <property type="entry name" value="KR_dom"/>
</dbReference>
<evidence type="ECO:0000313" key="5">
    <source>
        <dbReference type="EMBL" id="RZT83701.1"/>
    </source>
</evidence>
<evidence type="ECO:0000259" key="4">
    <source>
        <dbReference type="SMART" id="SM00822"/>
    </source>
</evidence>
<dbReference type="Pfam" id="PF00106">
    <property type="entry name" value="adh_short"/>
    <property type="match status" value="1"/>
</dbReference>
<dbReference type="Gene3D" id="3.40.50.720">
    <property type="entry name" value="NAD(P)-binding Rossmann-like Domain"/>
    <property type="match status" value="1"/>
</dbReference>
<feature type="domain" description="Ketoreductase" evidence="4">
    <location>
        <begin position="13"/>
        <end position="202"/>
    </location>
</feature>
<dbReference type="PRINTS" id="PR00080">
    <property type="entry name" value="SDRFAMILY"/>
</dbReference>
<dbReference type="OrthoDB" id="9792003at2"/>
<dbReference type="CDD" id="cd05374">
    <property type="entry name" value="17beta-HSD-like_SDR_c"/>
    <property type="match status" value="1"/>
</dbReference>
<proteinExistence type="inferred from homology"/>
<comment type="similarity">
    <text evidence="1 3">Belongs to the short-chain dehydrogenases/reductases (SDR) family.</text>
</comment>
<keyword evidence="6" id="KW-1185">Reference proteome</keyword>
<dbReference type="PANTHER" id="PTHR43976">
    <property type="entry name" value="SHORT CHAIN DEHYDROGENASE"/>
    <property type="match status" value="1"/>
</dbReference>
<dbReference type="InterPro" id="IPR020904">
    <property type="entry name" value="Sc_DH/Rdtase_CS"/>
</dbReference>
<dbReference type="PROSITE" id="PS00061">
    <property type="entry name" value="ADH_SHORT"/>
    <property type="match status" value="1"/>
</dbReference>
<evidence type="ECO:0000256" key="2">
    <source>
        <dbReference type="ARBA" id="ARBA00023002"/>
    </source>
</evidence>
<dbReference type="Proteomes" id="UP000291591">
    <property type="component" value="Unassembled WGS sequence"/>
</dbReference>
<name>A0A4Q7USH2_PSEST</name>
<sequence>MPPSLPSEPGDAPVALVTGASTGIGRAIALRLAAEGFTVFGTSRVDRDDADGVTMLRLDVTDPGSVDACVGSVLARAGRIDVVVNNAGVLHEGVAEETTTAQAEAVFATNLFGVTRVSNAVLPGMRARRHGRIVNIGSLAAWVGEPGSGFYAASKAALARYTEALHHEVADLGVDVSLIECGTFTSEIGPSASASSGVIADYDHTREAAHRTLHERLDGGADPAGIAAVVLDIVRSPAPRLSYGASPEARRVPAMTVMLPERFATGRLRRSFGLRRLRRRTA</sequence>
<dbReference type="GO" id="GO:0016491">
    <property type="term" value="F:oxidoreductase activity"/>
    <property type="evidence" value="ECO:0007669"/>
    <property type="project" value="UniProtKB-KW"/>
</dbReference>
<reference evidence="5 6" key="1">
    <citation type="submission" date="2019-02" db="EMBL/GenBank/DDBJ databases">
        <title>Sequencing the genomes of 1000 actinobacteria strains.</title>
        <authorList>
            <person name="Klenk H.-P."/>
        </authorList>
    </citation>
    <scope>NUCLEOTIDE SEQUENCE [LARGE SCALE GENOMIC DNA]</scope>
    <source>
        <strain evidence="5 6">DSM 45779</strain>
    </source>
</reference>
<dbReference type="RefSeq" id="WP_130288418.1">
    <property type="nucleotide sequence ID" value="NZ_SHKL01000001.1"/>
</dbReference>
<keyword evidence="2" id="KW-0560">Oxidoreductase</keyword>
<dbReference type="SUPFAM" id="SSF51735">
    <property type="entry name" value="NAD(P)-binding Rossmann-fold domains"/>
    <property type="match status" value="1"/>
</dbReference>
<comment type="caution">
    <text evidence="5">The sequence shown here is derived from an EMBL/GenBank/DDBJ whole genome shotgun (WGS) entry which is preliminary data.</text>
</comment>
<gene>
    <name evidence="5" type="ORF">EV383_0516</name>
</gene>
<dbReference type="SMART" id="SM00822">
    <property type="entry name" value="PKS_KR"/>
    <property type="match status" value="1"/>
</dbReference>
<dbReference type="InterPro" id="IPR002347">
    <property type="entry name" value="SDR_fam"/>
</dbReference>
<evidence type="ECO:0000256" key="3">
    <source>
        <dbReference type="RuleBase" id="RU000363"/>
    </source>
</evidence>
<dbReference type="InterPro" id="IPR036291">
    <property type="entry name" value="NAD(P)-bd_dom_sf"/>
</dbReference>
<evidence type="ECO:0000313" key="6">
    <source>
        <dbReference type="Proteomes" id="UP000291591"/>
    </source>
</evidence>
<dbReference type="EMBL" id="SHKL01000001">
    <property type="protein sequence ID" value="RZT83701.1"/>
    <property type="molecule type" value="Genomic_DNA"/>
</dbReference>
<organism evidence="5 6">
    <name type="scientific">Pseudonocardia sediminis</name>
    <dbReference type="NCBI Taxonomy" id="1397368"/>
    <lineage>
        <taxon>Bacteria</taxon>
        <taxon>Bacillati</taxon>
        <taxon>Actinomycetota</taxon>
        <taxon>Actinomycetes</taxon>
        <taxon>Pseudonocardiales</taxon>
        <taxon>Pseudonocardiaceae</taxon>
        <taxon>Pseudonocardia</taxon>
    </lineage>
</organism>